<dbReference type="InterPro" id="IPR025019">
    <property type="entry name" value="DUF3952"/>
</dbReference>
<dbReference type="AlphaFoldDB" id="A0A917EKV4"/>
<dbReference type="EMBL" id="BMFK01000001">
    <property type="protein sequence ID" value="GGE55268.1"/>
    <property type="molecule type" value="Genomic_DNA"/>
</dbReference>
<dbReference type="Proteomes" id="UP000605259">
    <property type="component" value="Unassembled WGS sequence"/>
</dbReference>
<name>A0A917EKV4_9BACI</name>
<reference evidence="2" key="2">
    <citation type="submission" date="2020-09" db="EMBL/GenBank/DDBJ databases">
        <authorList>
            <person name="Sun Q."/>
            <person name="Zhou Y."/>
        </authorList>
    </citation>
    <scope>NUCLEOTIDE SEQUENCE</scope>
    <source>
        <strain evidence="2">CGMCC 1.12698</strain>
    </source>
</reference>
<reference evidence="2" key="1">
    <citation type="journal article" date="2014" name="Int. J. Syst. Evol. Microbiol.">
        <title>Complete genome sequence of Corynebacterium casei LMG S-19264T (=DSM 44701T), isolated from a smear-ripened cheese.</title>
        <authorList>
            <consortium name="US DOE Joint Genome Institute (JGI-PGF)"/>
            <person name="Walter F."/>
            <person name="Albersmeier A."/>
            <person name="Kalinowski J."/>
            <person name="Ruckert C."/>
        </authorList>
    </citation>
    <scope>NUCLEOTIDE SEQUENCE</scope>
    <source>
        <strain evidence="2">CGMCC 1.12698</strain>
    </source>
</reference>
<comment type="caution">
    <text evidence="2">The sequence shown here is derived from an EMBL/GenBank/DDBJ whole genome shotgun (WGS) entry which is preliminary data.</text>
</comment>
<organism evidence="2 3">
    <name type="scientific">Priestia taiwanensis</name>
    <dbReference type="NCBI Taxonomy" id="1347902"/>
    <lineage>
        <taxon>Bacteria</taxon>
        <taxon>Bacillati</taxon>
        <taxon>Bacillota</taxon>
        <taxon>Bacilli</taxon>
        <taxon>Bacillales</taxon>
        <taxon>Bacillaceae</taxon>
        <taxon>Priestia</taxon>
    </lineage>
</organism>
<keyword evidence="3" id="KW-1185">Reference proteome</keyword>
<sequence length="242" mass="27707">MGETKIEYERLVKALDEGDMATVMSASDDGYAYVEERVIESERGKKEGGEYGRTLYQNTNGVYNINERVLYGYSNQEIVNKAADGKESNKGKEDIYSTKIIYEDNLIRSDKGELNLSPIRLNLDIFSGLEDLKPKNDKVKYNEPNRIGYTLSETEFNNILNDNLKLTYDKFDSASITVGFNKSKDTDDKEMLIEEINIVVWLEKGKEDTGKSTHLLEINWSFPESSNKNINMKEKYLEIANN</sequence>
<evidence type="ECO:0000313" key="3">
    <source>
        <dbReference type="Proteomes" id="UP000605259"/>
    </source>
</evidence>
<accession>A0A917EKV4</accession>
<proteinExistence type="predicted"/>
<evidence type="ECO:0000259" key="1">
    <source>
        <dbReference type="Pfam" id="PF13130"/>
    </source>
</evidence>
<evidence type="ECO:0000313" key="2">
    <source>
        <dbReference type="EMBL" id="GGE55268.1"/>
    </source>
</evidence>
<gene>
    <name evidence="2" type="ORF">GCM10007140_02000</name>
</gene>
<feature type="domain" description="DUF3952" evidence="1">
    <location>
        <begin position="2"/>
        <end position="94"/>
    </location>
</feature>
<protein>
    <recommendedName>
        <fullName evidence="1">DUF3952 domain-containing protein</fullName>
    </recommendedName>
</protein>
<dbReference type="Pfam" id="PF13130">
    <property type="entry name" value="DUF3952"/>
    <property type="match status" value="1"/>
</dbReference>